<dbReference type="InterPro" id="IPR011989">
    <property type="entry name" value="ARM-like"/>
</dbReference>
<evidence type="ECO:0000313" key="1">
    <source>
        <dbReference type="EMBL" id="ONM17578.1"/>
    </source>
</evidence>
<dbReference type="InterPro" id="IPR016024">
    <property type="entry name" value="ARM-type_fold"/>
</dbReference>
<dbReference type="GO" id="GO:0007051">
    <property type="term" value="P:spindle organization"/>
    <property type="evidence" value="ECO:0007669"/>
    <property type="project" value="InterPro"/>
</dbReference>
<sequence>MSTPICFERIESHLHPYMDYLFLHVSLQIIPLRSARVAALLKLKYEASCEKLRWIGSGLSCVCIKRKGTYERICKNFRPVQLNVFIQLVVNCLGHLITAAELFSALRGRLYDSNKNLVMATLSTIGGLASAMGPSVEKSSKGILADVLKCLGDNKKHMRECTLTALDSLVAAAQLEKMVPYIIMSLGDQKTV</sequence>
<dbReference type="PANTHER" id="PTHR12609">
    <property type="entry name" value="MICROTUBULE ASSOCIATED PROTEIN XMAP215"/>
    <property type="match status" value="1"/>
</dbReference>
<accession>A0A1D6EB53</accession>
<dbReference type="AlphaFoldDB" id="A0A1D6EB53"/>
<dbReference type="SUPFAM" id="SSF48371">
    <property type="entry name" value="ARM repeat"/>
    <property type="match status" value="1"/>
</dbReference>
<dbReference type="GO" id="GO:0046785">
    <property type="term" value="P:microtubule polymerization"/>
    <property type="evidence" value="ECO:0007669"/>
    <property type="project" value="InterPro"/>
</dbReference>
<dbReference type="EMBL" id="CM007648">
    <property type="protein sequence ID" value="ONM17578.1"/>
    <property type="molecule type" value="Genomic_DNA"/>
</dbReference>
<organism evidence="1">
    <name type="scientific">Zea mays</name>
    <name type="common">Maize</name>
    <dbReference type="NCBI Taxonomy" id="4577"/>
    <lineage>
        <taxon>Eukaryota</taxon>
        <taxon>Viridiplantae</taxon>
        <taxon>Streptophyta</taxon>
        <taxon>Embryophyta</taxon>
        <taxon>Tracheophyta</taxon>
        <taxon>Spermatophyta</taxon>
        <taxon>Magnoliopsida</taxon>
        <taxon>Liliopsida</taxon>
        <taxon>Poales</taxon>
        <taxon>Poaceae</taxon>
        <taxon>PACMAD clade</taxon>
        <taxon>Panicoideae</taxon>
        <taxon>Andropogonodae</taxon>
        <taxon>Andropogoneae</taxon>
        <taxon>Tripsacinae</taxon>
        <taxon>Zea</taxon>
    </lineage>
</organism>
<dbReference type="GO" id="GO:0051010">
    <property type="term" value="F:microtubule plus-end binding"/>
    <property type="evidence" value="ECO:0007669"/>
    <property type="project" value="InterPro"/>
</dbReference>
<gene>
    <name evidence="1" type="ORF">ZEAMMB73_Zm00001d003726</name>
</gene>
<dbReference type="EMBL" id="CM007648">
    <property type="protein sequence ID" value="ONM17580.1"/>
    <property type="molecule type" value="Genomic_DNA"/>
</dbReference>
<reference evidence="1" key="1">
    <citation type="submission" date="2015-12" db="EMBL/GenBank/DDBJ databases">
        <title>Update maize B73 reference genome by single molecule sequencing technologies.</title>
        <authorList>
            <consortium name="Maize Genome Sequencing Project"/>
            <person name="Ware D."/>
        </authorList>
    </citation>
    <scope>NUCLEOTIDE SEQUENCE [LARGE SCALE GENOMIC DNA]</scope>
    <source>
        <tissue evidence="1">Seedling</tissue>
    </source>
</reference>
<name>A0A1D6EB53_MAIZE</name>
<dbReference type="InterPro" id="IPR045110">
    <property type="entry name" value="XMAP215"/>
</dbReference>
<dbReference type="GO" id="GO:0061863">
    <property type="term" value="F:microtubule plus end polymerase"/>
    <property type="evidence" value="ECO:0007669"/>
    <property type="project" value="InterPro"/>
</dbReference>
<dbReference type="GO" id="GO:0030951">
    <property type="term" value="P:establishment or maintenance of microtubule cytoskeleton polarity"/>
    <property type="evidence" value="ECO:0007669"/>
    <property type="project" value="InterPro"/>
</dbReference>
<protein>
    <submittedName>
        <fullName evidence="1">Protein MOR1</fullName>
    </submittedName>
</protein>
<dbReference type="Gene3D" id="1.25.10.10">
    <property type="entry name" value="Leucine-rich Repeat Variant"/>
    <property type="match status" value="1"/>
</dbReference>
<proteinExistence type="predicted"/>